<dbReference type="NCBIfam" id="TIGR00682">
    <property type="entry name" value="lpxK"/>
    <property type="match status" value="1"/>
</dbReference>
<dbReference type="PANTHER" id="PTHR42724">
    <property type="entry name" value="TETRAACYLDISACCHARIDE 4'-KINASE"/>
    <property type="match status" value="1"/>
</dbReference>
<dbReference type="AlphaFoldDB" id="A0A423PRY7"/>
<gene>
    <name evidence="13" type="primary">lpxK</name>
    <name evidence="15" type="ORF">SAJA_08010</name>
</gene>
<evidence type="ECO:0000313" key="16">
    <source>
        <dbReference type="Proteomes" id="UP000285310"/>
    </source>
</evidence>
<comment type="caution">
    <text evidence="15">The sequence shown here is derived from an EMBL/GenBank/DDBJ whole genome shotgun (WGS) entry which is preliminary data.</text>
</comment>
<evidence type="ECO:0000256" key="11">
    <source>
        <dbReference type="ARBA" id="ARBA00023098"/>
    </source>
</evidence>
<sequence>MWQALAQRIQARWYARSAYMALMPLACLYGALVWLRRKAYENGVFKTRRVARPVIVVGNITVGGSGKTPLVIALVTRLAARGVRAGVVSRGYGGRAATYPLAVDANTAPAQAGDEPVLIATRTGAPVVVAPDRVAAAQALCAAHPDIDVIVADDGLQHYRLARQAEIAVRDAARGYGNGWLLPAGPLREPLARLARVDLEAAHGAGGDYQLTVRAARRLVDDARCALDDFACQTVHAVAGIGDPARFFAALTAHGLDVKAHPMPDHHRYTPADLVFGDDRPVLMTEKDAIKCRDMTDSRLWAVPADAVLSDDFAARLDGLIAPFFEPTHKENR</sequence>
<name>A0A423PRY7_9GAMM</name>
<proteinExistence type="inferred from homology"/>
<dbReference type="InParanoid" id="A0A423PRY7"/>
<feature type="transmembrane region" description="Helical" evidence="14">
    <location>
        <begin position="18"/>
        <end position="35"/>
    </location>
</feature>
<evidence type="ECO:0000256" key="8">
    <source>
        <dbReference type="ARBA" id="ARBA00022741"/>
    </source>
</evidence>
<keyword evidence="6 13" id="KW-0441">Lipid A biosynthesis</keyword>
<evidence type="ECO:0000256" key="9">
    <source>
        <dbReference type="ARBA" id="ARBA00022777"/>
    </source>
</evidence>
<keyword evidence="16" id="KW-1185">Reference proteome</keyword>
<reference evidence="15 16" key="1">
    <citation type="submission" date="2013-10" db="EMBL/GenBank/DDBJ databases">
        <title>Salinisphaera japonica YTM-1 Genome Sequencing.</title>
        <authorList>
            <person name="Lai Q."/>
            <person name="Li C."/>
            <person name="Shao Z."/>
        </authorList>
    </citation>
    <scope>NUCLEOTIDE SEQUENCE [LARGE SCALE GENOMIC DNA]</scope>
    <source>
        <strain evidence="15 16">YTM-1</strain>
    </source>
</reference>
<dbReference type="EC" id="2.7.1.130" evidence="3 13"/>
<comment type="similarity">
    <text evidence="13">Belongs to the LpxK family.</text>
</comment>
<dbReference type="GO" id="GO:0009029">
    <property type="term" value="F:lipid-A 4'-kinase activity"/>
    <property type="evidence" value="ECO:0007669"/>
    <property type="project" value="UniProtKB-UniRule"/>
</dbReference>
<keyword evidence="9 13" id="KW-0418">Kinase</keyword>
<dbReference type="UniPathway" id="UPA00359">
    <property type="reaction ID" value="UER00482"/>
</dbReference>
<dbReference type="EMBL" id="AYKG01000022">
    <property type="protein sequence ID" value="ROO28379.1"/>
    <property type="molecule type" value="Genomic_DNA"/>
</dbReference>
<dbReference type="Pfam" id="PF02606">
    <property type="entry name" value="LpxK"/>
    <property type="match status" value="1"/>
</dbReference>
<dbReference type="HAMAP" id="MF_00409">
    <property type="entry name" value="LpxK"/>
    <property type="match status" value="1"/>
</dbReference>
<keyword evidence="14" id="KW-0472">Membrane</keyword>
<feature type="binding site" evidence="13">
    <location>
        <begin position="61"/>
        <end position="68"/>
    </location>
    <ligand>
        <name>ATP</name>
        <dbReference type="ChEBI" id="CHEBI:30616"/>
    </ligand>
</feature>
<keyword evidence="11 13" id="KW-0443">Lipid metabolism</keyword>
<evidence type="ECO:0000313" key="15">
    <source>
        <dbReference type="EMBL" id="ROO28379.1"/>
    </source>
</evidence>
<dbReference type="GO" id="GO:0009245">
    <property type="term" value="P:lipid A biosynthetic process"/>
    <property type="evidence" value="ECO:0007669"/>
    <property type="project" value="UniProtKB-UniRule"/>
</dbReference>
<protein>
    <recommendedName>
        <fullName evidence="4 13">Tetraacyldisaccharide 4'-kinase</fullName>
        <ecNumber evidence="3 13">2.7.1.130</ecNumber>
    </recommendedName>
    <alternativeName>
        <fullName evidence="12 13">Lipid A 4'-kinase</fullName>
    </alternativeName>
</protein>
<keyword evidence="7 13" id="KW-0808">Transferase</keyword>
<keyword evidence="14" id="KW-0812">Transmembrane</keyword>
<evidence type="ECO:0000256" key="4">
    <source>
        <dbReference type="ARBA" id="ARBA00016436"/>
    </source>
</evidence>
<evidence type="ECO:0000256" key="12">
    <source>
        <dbReference type="ARBA" id="ARBA00029757"/>
    </source>
</evidence>
<dbReference type="GO" id="GO:0005886">
    <property type="term" value="C:plasma membrane"/>
    <property type="evidence" value="ECO:0007669"/>
    <property type="project" value="TreeGrafter"/>
</dbReference>
<accession>A0A423PRY7</accession>
<dbReference type="GO" id="GO:0009244">
    <property type="term" value="P:lipopolysaccharide core region biosynthetic process"/>
    <property type="evidence" value="ECO:0007669"/>
    <property type="project" value="TreeGrafter"/>
</dbReference>
<evidence type="ECO:0000256" key="14">
    <source>
        <dbReference type="SAM" id="Phobius"/>
    </source>
</evidence>
<comment type="pathway">
    <text evidence="2 13">Glycolipid biosynthesis; lipid IV(A) biosynthesis; lipid IV(A) from (3R)-3-hydroxytetradecanoyl-[acyl-carrier-protein] and UDP-N-acetyl-alpha-D-glucosamine: step 6/6.</text>
</comment>
<evidence type="ECO:0000256" key="5">
    <source>
        <dbReference type="ARBA" id="ARBA00022516"/>
    </source>
</evidence>
<evidence type="ECO:0000256" key="10">
    <source>
        <dbReference type="ARBA" id="ARBA00022840"/>
    </source>
</evidence>
<evidence type="ECO:0000256" key="6">
    <source>
        <dbReference type="ARBA" id="ARBA00022556"/>
    </source>
</evidence>
<comment type="function">
    <text evidence="1 13">Transfers the gamma-phosphate of ATP to the 4'-position of a tetraacyldisaccharide 1-phosphate intermediate (termed DS-1-P) to form tetraacyldisaccharide 1,4'-bis-phosphate (lipid IVA).</text>
</comment>
<evidence type="ECO:0000256" key="1">
    <source>
        <dbReference type="ARBA" id="ARBA00002274"/>
    </source>
</evidence>
<evidence type="ECO:0000256" key="2">
    <source>
        <dbReference type="ARBA" id="ARBA00004870"/>
    </source>
</evidence>
<keyword evidence="8 13" id="KW-0547">Nucleotide-binding</keyword>
<evidence type="ECO:0000256" key="13">
    <source>
        <dbReference type="HAMAP-Rule" id="MF_00409"/>
    </source>
</evidence>
<comment type="catalytic activity">
    <reaction evidence="13">
        <text>a lipid A disaccharide + ATP = a lipid IVA + ADP + H(+)</text>
        <dbReference type="Rhea" id="RHEA:67840"/>
        <dbReference type="ChEBI" id="CHEBI:15378"/>
        <dbReference type="ChEBI" id="CHEBI:30616"/>
        <dbReference type="ChEBI" id="CHEBI:176343"/>
        <dbReference type="ChEBI" id="CHEBI:176425"/>
        <dbReference type="ChEBI" id="CHEBI:456216"/>
        <dbReference type="EC" id="2.7.1.130"/>
    </reaction>
</comment>
<dbReference type="PANTHER" id="PTHR42724:SF1">
    <property type="entry name" value="TETRAACYLDISACCHARIDE 4'-KINASE, MITOCHONDRIAL-RELATED"/>
    <property type="match status" value="1"/>
</dbReference>
<organism evidence="15 16">
    <name type="scientific">Salinisphaera japonica YTM-1</name>
    <dbReference type="NCBI Taxonomy" id="1209778"/>
    <lineage>
        <taxon>Bacteria</taxon>
        <taxon>Pseudomonadati</taxon>
        <taxon>Pseudomonadota</taxon>
        <taxon>Gammaproteobacteria</taxon>
        <taxon>Salinisphaerales</taxon>
        <taxon>Salinisphaeraceae</taxon>
        <taxon>Salinisphaera</taxon>
    </lineage>
</organism>
<keyword evidence="5 13" id="KW-0444">Lipid biosynthesis</keyword>
<dbReference type="FunCoup" id="A0A423PRY7">
    <property type="interactions" value="234"/>
</dbReference>
<dbReference type="SUPFAM" id="SSF52540">
    <property type="entry name" value="P-loop containing nucleoside triphosphate hydrolases"/>
    <property type="match status" value="1"/>
</dbReference>
<evidence type="ECO:0000256" key="3">
    <source>
        <dbReference type="ARBA" id="ARBA00012071"/>
    </source>
</evidence>
<keyword evidence="14" id="KW-1133">Transmembrane helix</keyword>
<dbReference type="Proteomes" id="UP000285310">
    <property type="component" value="Unassembled WGS sequence"/>
</dbReference>
<dbReference type="GO" id="GO:0005524">
    <property type="term" value="F:ATP binding"/>
    <property type="evidence" value="ECO:0007669"/>
    <property type="project" value="UniProtKB-UniRule"/>
</dbReference>
<keyword evidence="10 13" id="KW-0067">ATP-binding</keyword>
<dbReference type="InterPro" id="IPR027417">
    <property type="entry name" value="P-loop_NTPase"/>
</dbReference>
<evidence type="ECO:0000256" key="7">
    <source>
        <dbReference type="ARBA" id="ARBA00022679"/>
    </source>
</evidence>
<dbReference type="InterPro" id="IPR003758">
    <property type="entry name" value="LpxK"/>
</dbReference>